<evidence type="ECO:0000313" key="2">
    <source>
        <dbReference type="EMBL" id="EHY31659.1"/>
    </source>
</evidence>
<gene>
    <name evidence="2" type="ORF">HMPREF9440_00958</name>
</gene>
<organism evidence="2 3">
    <name type="scientific">Sutterella parvirubra YIT 11816</name>
    <dbReference type="NCBI Taxonomy" id="762967"/>
    <lineage>
        <taxon>Bacteria</taxon>
        <taxon>Pseudomonadati</taxon>
        <taxon>Pseudomonadota</taxon>
        <taxon>Betaproteobacteria</taxon>
        <taxon>Burkholderiales</taxon>
        <taxon>Sutterellaceae</taxon>
        <taxon>Sutterella</taxon>
    </lineage>
</organism>
<feature type="transmembrane region" description="Helical" evidence="1">
    <location>
        <begin position="6"/>
        <end position="25"/>
    </location>
</feature>
<sequence>GQHISIWTAVFGIMFAGFAIAGLLGPTLMKTLLANGLTLTHCYTTAAAISAAGFAAMAVYRRTARG</sequence>
<dbReference type="Proteomes" id="UP000004956">
    <property type="component" value="Unassembled WGS sequence"/>
</dbReference>
<dbReference type="AlphaFoldDB" id="H3KDZ7"/>
<comment type="caution">
    <text evidence="2">The sequence shown here is derived from an EMBL/GenBank/DDBJ whole genome shotgun (WGS) entry which is preliminary data.</text>
</comment>
<dbReference type="EMBL" id="AFBQ01000130">
    <property type="protein sequence ID" value="EHY31659.1"/>
    <property type="molecule type" value="Genomic_DNA"/>
</dbReference>
<feature type="transmembrane region" description="Helical" evidence="1">
    <location>
        <begin position="37"/>
        <end position="60"/>
    </location>
</feature>
<evidence type="ECO:0000256" key="1">
    <source>
        <dbReference type="SAM" id="Phobius"/>
    </source>
</evidence>
<protein>
    <submittedName>
        <fullName evidence="2">Uncharacterized protein</fullName>
    </submittedName>
</protein>
<reference evidence="2 3" key="1">
    <citation type="submission" date="2011-11" db="EMBL/GenBank/DDBJ databases">
        <authorList>
            <person name="Weinstock G."/>
            <person name="Sodergren E."/>
            <person name="Clifton S."/>
            <person name="Fulton L."/>
            <person name="Fulton B."/>
            <person name="Courtney L."/>
            <person name="Fronick C."/>
            <person name="Harrison M."/>
            <person name="Strong C."/>
            <person name="Farmer C."/>
            <person name="Delahaunty K."/>
            <person name="Markovic C."/>
            <person name="Hall O."/>
            <person name="Minx P."/>
            <person name="Tomlinson C."/>
            <person name="Mitreva M."/>
            <person name="Hou S."/>
            <person name="Chen J."/>
            <person name="Wollam A."/>
            <person name="Pepin K.H."/>
            <person name="Johnson M."/>
            <person name="Bhonagiri V."/>
            <person name="Zhang X."/>
            <person name="Suruliraj S."/>
            <person name="Warren W."/>
            <person name="Chinwalla A."/>
            <person name="Mardis E.R."/>
            <person name="Wilson R.K."/>
        </authorList>
    </citation>
    <scope>NUCLEOTIDE SEQUENCE [LARGE SCALE GENOMIC DNA]</scope>
    <source>
        <strain evidence="2 3">YIT 11816</strain>
    </source>
</reference>
<keyword evidence="1" id="KW-0472">Membrane</keyword>
<accession>H3KDZ7</accession>
<keyword evidence="1" id="KW-0812">Transmembrane</keyword>
<keyword evidence="3" id="KW-1185">Reference proteome</keyword>
<keyword evidence="1" id="KW-1133">Transmembrane helix</keyword>
<proteinExistence type="predicted"/>
<evidence type="ECO:0000313" key="3">
    <source>
        <dbReference type="Proteomes" id="UP000004956"/>
    </source>
</evidence>
<dbReference type="PATRIC" id="fig|762967.3.peg.761"/>
<name>H3KDZ7_9BURK</name>
<feature type="non-terminal residue" evidence="2">
    <location>
        <position position="1"/>
    </location>
</feature>
<dbReference type="HOGENOM" id="CLU_2837603_0_0_4"/>